<comment type="pathway">
    <text evidence="1">Mycotoxin biosynthesis.</text>
</comment>
<evidence type="ECO:0000256" key="1">
    <source>
        <dbReference type="ARBA" id="ARBA00004685"/>
    </source>
</evidence>
<dbReference type="InterPro" id="IPR021765">
    <property type="entry name" value="UstYa-like"/>
</dbReference>
<feature type="non-terminal residue" evidence="4">
    <location>
        <position position="1"/>
    </location>
</feature>
<gene>
    <name evidence="4" type="ORF">H1R20_g7454</name>
</gene>
<proteinExistence type="inferred from homology"/>
<comment type="caution">
    <text evidence="4">The sequence shown here is derived from an EMBL/GenBank/DDBJ whole genome shotgun (WGS) entry which is preliminary data.</text>
</comment>
<accession>A0A9W8JB75</accession>
<keyword evidence="2" id="KW-0560">Oxidoreductase</keyword>
<dbReference type="Proteomes" id="UP001140091">
    <property type="component" value="Unassembled WGS sequence"/>
</dbReference>
<evidence type="ECO:0008006" key="6">
    <source>
        <dbReference type="Google" id="ProtNLM"/>
    </source>
</evidence>
<dbReference type="Pfam" id="PF11807">
    <property type="entry name" value="UstYa"/>
    <property type="match status" value="1"/>
</dbReference>
<dbReference type="PANTHER" id="PTHR33365:SF11">
    <property type="entry name" value="TAT PATHWAY SIGNAL SEQUENCE"/>
    <property type="match status" value="1"/>
</dbReference>
<reference evidence="4" key="1">
    <citation type="submission" date="2022-06" db="EMBL/GenBank/DDBJ databases">
        <title>Genome Sequence of Candolleomyces eurysporus.</title>
        <authorList>
            <person name="Buettner E."/>
        </authorList>
    </citation>
    <scope>NUCLEOTIDE SEQUENCE</scope>
    <source>
        <strain evidence="4">VTCC 930004</strain>
    </source>
</reference>
<dbReference type="GO" id="GO:0043386">
    <property type="term" value="P:mycotoxin biosynthetic process"/>
    <property type="evidence" value="ECO:0007669"/>
    <property type="project" value="InterPro"/>
</dbReference>
<dbReference type="EMBL" id="JANBPK010000863">
    <property type="protein sequence ID" value="KAJ2929639.1"/>
    <property type="molecule type" value="Genomic_DNA"/>
</dbReference>
<evidence type="ECO:0000313" key="5">
    <source>
        <dbReference type="Proteomes" id="UP001140091"/>
    </source>
</evidence>
<evidence type="ECO:0000313" key="4">
    <source>
        <dbReference type="EMBL" id="KAJ2929639.1"/>
    </source>
</evidence>
<dbReference type="PANTHER" id="PTHR33365">
    <property type="entry name" value="YALI0B05434P"/>
    <property type="match status" value="1"/>
</dbReference>
<evidence type="ECO:0000256" key="2">
    <source>
        <dbReference type="ARBA" id="ARBA00023002"/>
    </source>
</evidence>
<dbReference type="OrthoDB" id="3687641at2759"/>
<protein>
    <recommendedName>
        <fullName evidence="6">Oxidase ustYa</fullName>
    </recommendedName>
</protein>
<sequence length="201" mass="23206">MKDQFQTFMITAICILTAWNVGRFALNVSFIRDLENARWAFLSDKNGLPRDIPLKVQDAVMVFEPTDHYDVHDVNAWESLSPGLNGWVKVKYGDKDEPFALAMFHRLHCLNFMRYDLTQSKKGVKPTESVIEHENHCYNFVRESLLCGSDITMEPRIVEQLACENPSPPSSVPHVCKNWVDIHNFIKHNYESNLDFFAKGL</sequence>
<keyword evidence="5" id="KW-1185">Reference proteome</keyword>
<dbReference type="GO" id="GO:0016491">
    <property type="term" value="F:oxidoreductase activity"/>
    <property type="evidence" value="ECO:0007669"/>
    <property type="project" value="UniProtKB-KW"/>
</dbReference>
<evidence type="ECO:0000256" key="3">
    <source>
        <dbReference type="ARBA" id="ARBA00035112"/>
    </source>
</evidence>
<dbReference type="AlphaFoldDB" id="A0A9W8JB75"/>
<name>A0A9W8JB75_9AGAR</name>
<organism evidence="4 5">
    <name type="scientific">Candolleomyces eurysporus</name>
    <dbReference type="NCBI Taxonomy" id="2828524"/>
    <lineage>
        <taxon>Eukaryota</taxon>
        <taxon>Fungi</taxon>
        <taxon>Dikarya</taxon>
        <taxon>Basidiomycota</taxon>
        <taxon>Agaricomycotina</taxon>
        <taxon>Agaricomycetes</taxon>
        <taxon>Agaricomycetidae</taxon>
        <taxon>Agaricales</taxon>
        <taxon>Agaricineae</taxon>
        <taxon>Psathyrellaceae</taxon>
        <taxon>Candolleomyces</taxon>
    </lineage>
</organism>
<comment type="similarity">
    <text evidence="3">Belongs to the ustYa family.</text>
</comment>